<dbReference type="SUPFAM" id="SSF55785">
    <property type="entry name" value="PYP-like sensor domain (PAS domain)"/>
    <property type="match status" value="1"/>
</dbReference>
<dbReference type="InterPro" id="IPR000014">
    <property type="entry name" value="PAS"/>
</dbReference>
<organism evidence="5 6">
    <name type="scientific">Reinekea marinisedimentorum</name>
    <dbReference type="NCBI Taxonomy" id="230495"/>
    <lineage>
        <taxon>Bacteria</taxon>
        <taxon>Pseudomonadati</taxon>
        <taxon>Pseudomonadota</taxon>
        <taxon>Gammaproteobacteria</taxon>
        <taxon>Oceanospirillales</taxon>
        <taxon>Saccharospirillaceae</taxon>
        <taxon>Reinekea</taxon>
    </lineage>
</organism>
<dbReference type="SMART" id="SM00388">
    <property type="entry name" value="HisKA"/>
    <property type="match status" value="1"/>
</dbReference>
<name>A0A4R3I417_9GAMM</name>
<dbReference type="Gene3D" id="3.30.450.20">
    <property type="entry name" value="PAS domain"/>
    <property type="match status" value="1"/>
</dbReference>
<dbReference type="InterPro" id="IPR036890">
    <property type="entry name" value="HATPase_C_sf"/>
</dbReference>
<dbReference type="Pfam" id="PF02518">
    <property type="entry name" value="HATPase_c"/>
    <property type="match status" value="1"/>
</dbReference>
<dbReference type="Pfam" id="PF00512">
    <property type="entry name" value="HisKA"/>
    <property type="match status" value="1"/>
</dbReference>
<dbReference type="OrthoDB" id="2521613at2"/>
<comment type="caution">
    <text evidence="5">The sequence shown here is derived from an EMBL/GenBank/DDBJ whole genome shotgun (WGS) entry which is preliminary data.</text>
</comment>
<dbReference type="AlphaFoldDB" id="A0A4R3I417"/>
<dbReference type="CDD" id="cd00075">
    <property type="entry name" value="HATPase"/>
    <property type="match status" value="1"/>
</dbReference>
<protein>
    <recommendedName>
        <fullName evidence="2">histidine kinase</fullName>
        <ecNumber evidence="2">2.7.13.3</ecNumber>
    </recommendedName>
</protein>
<keyword evidence="6" id="KW-1185">Reference proteome</keyword>
<dbReference type="InterPro" id="IPR035965">
    <property type="entry name" value="PAS-like_dom_sf"/>
</dbReference>
<accession>A0A4R3I417</accession>
<dbReference type="Gene3D" id="3.30.565.10">
    <property type="entry name" value="Histidine kinase-like ATPase, C-terminal domain"/>
    <property type="match status" value="1"/>
</dbReference>
<dbReference type="InterPro" id="IPR036097">
    <property type="entry name" value="HisK_dim/P_sf"/>
</dbReference>
<keyword evidence="3" id="KW-0597">Phosphoprotein</keyword>
<feature type="domain" description="Histidine kinase" evidence="4">
    <location>
        <begin position="166"/>
        <end position="397"/>
    </location>
</feature>
<evidence type="ECO:0000256" key="1">
    <source>
        <dbReference type="ARBA" id="ARBA00000085"/>
    </source>
</evidence>
<evidence type="ECO:0000259" key="4">
    <source>
        <dbReference type="PROSITE" id="PS50109"/>
    </source>
</evidence>
<sequence>MDKTDISSTDFIEALGSLTGLIIQIHKDFKPIYITDAYAQLFGFSCTQEFMKLESIMELIPEKLHKTALERYRQTMVTGESEPMTIKTQRLNGEVIWLKVQDRRLSFKGEYCALTVMVDITEEVRLKEAFELAAENERRAREQLQLFQGIAIQNEKHEALTALLRGISHQLNTPLGNIQTSASILTDAANDTEKHQQNATLTVSALENTLQEVRDATYVIKRSVSKASSLIESVKQLVSDKNNGDICDFNLAKIVTDAVNMSLHAESINNIRLENKLDPSIVAFANPNDWVTVISVLANNVYHHAITEGESGNITVEGEYKDQHYIVRFSDDGVGIDESSHRKIFEAFYSTRLSQNNGIGLALAHSLVTRSLHGTIHVENNTSGTGASFVIRLPQKDYRPAGQ</sequence>
<dbReference type="SUPFAM" id="SSF47384">
    <property type="entry name" value="Homodimeric domain of signal transducing histidine kinase"/>
    <property type="match status" value="1"/>
</dbReference>
<dbReference type="CDD" id="cd00082">
    <property type="entry name" value="HisKA"/>
    <property type="match status" value="1"/>
</dbReference>
<dbReference type="SUPFAM" id="SSF55874">
    <property type="entry name" value="ATPase domain of HSP90 chaperone/DNA topoisomerase II/histidine kinase"/>
    <property type="match status" value="1"/>
</dbReference>
<dbReference type="InterPro" id="IPR003594">
    <property type="entry name" value="HATPase_dom"/>
</dbReference>
<dbReference type="CDD" id="cd00130">
    <property type="entry name" value="PAS"/>
    <property type="match status" value="1"/>
</dbReference>
<dbReference type="RefSeq" id="WP_132701845.1">
    <property type="nucleotide sequence ID" value="NZ_SLZR01000009.1"/>
</dbReference>
<dbReference type="EMBL" id="SLZR01000009">
    <property type="protein sequence ID" value="TCS40330.1"/>
    <property type="molecule type" value="Genomic_DNA"/>
</dbReference>
<evidence type="ECO:0000313" key="5">
    <source>
        <dbReference type="EMBL" id="TCS40330.1"/>
    </source>
</evidence>
<evidence type="ECO:0000256" key="3">
    <source>
        <dbReference type="ARBA" id="ARBA00022553"/>
    </source>
</evidence>
<dbReference type="InterPro" id="IPR004358">
    <property type="entry name" value="Sig_transdc_His_kin-like_C"/>
</dbReference>
<gene>
    <name evidence="5" type="ORF">BCF53_10939</name>
</gene>
<comment type="catalytic activity">
    <reaction evidence="1">
        <text>ATP + protein L-histidine = ADP + protein N-phospho-L-histidine.</text>
        <dbReference type="EC" id="2.7.13.3"/>
    </reaction>
</comment>
<reference evidence="5 6" key="1">
    <citation type="submission" date="2019-03" db="EMBL/GenBank/DDBJ databases">
        <title>Genomic Encyclopedia of Archaeal and Bacterial Type Strains, Phase II (KMG-II): from individual species to whole genera.</title>
        <authorList>
            <person name="Goeker M."/>
        </authorList>
    </citation>
    <scope>NUCLEOTIDE SEQUENCE [LARGE SCALE GENOMIC DNA]</scope>
    <source>
        <strain evidence="5 6">DSM 15388</strain>
    </source>
</reference>
<dbReference type="PANTHER" id="PTHR43065:SF42">
    <property type="entry name" value="TWO-COMPONENT SENSOR PPRA"/>
    <property type="match status" value="1"/>
</dbReference>
<dbReference type="InterPro" id="IPR003661">
    <property type="entry name" value="HisK_dim/P_dom"/>
</dbReference>
<dbReference type="Gene3D" id="1.10.287.130">
    <property type="match status" value="1"/>
</dbReference>
<dbReference type="GO" id="GO:0000155">
    <property type="term" value="F:phosphorelay sensor kinase activity"/>
    <property type="evidence" value="ECO:0007669"/>
    <property type="project" value="InterPro"/>
</dbReference>
<dbReference type="NCBIfam" id="TIGR00229">
    <property type="entry name" value="sensory_box"/>
    <property type="match status" value="1"/>
</dbReference>
<dbReference type="Proteomes" id="UP000295793">
    <property type="component" value="Unassembled WGS sequence"/>
</dbReference>
<evidence type="ECO:0000256" key="2">
    <source>
        <dbReference type="ARBA" id="ARBA00012438"/>
    </source>
</evidence>
<dbReference type="PRINTS" id="PR00344">
    <property type="entry name" value="BCTRLSENSOR"/>
</dbReference>
<dbReference type="EC" id="2.7.13.3" evidence="2"/>
<dbReference type="SMART" id="SM00387">
    <property type="entry name" value="HATPase_c"/>
    <property type="match status" value="1"/>
</dbReference>
<dbReference type="InterPro" id="IPR005467">
    <property type="entry name" value="His_kinase_dom"/>
</dbReference>
<dbReference type="PANTHER" id="PTHR43065">
    <property type="entry name" value="SENSOR HISTIDINE KINASE"/>
    <property type="match status" value="1"/>
</dbReference>
<proteinExistence type="predicted"/>
<evidence type="ECO:0000313" key="6">
    <source>
        <dbReference type="Proteomes" id="UP000295793"/>
    </source>
</evidence>
<dbReference type="PROSITE" id="PS50109">
    <property type="entry name" value="HIS_KIN"/>
    <property type="match status" value="1"/>
</dbReference>